<sequence>KRRRSKHRLSLQIGTGQANRTDIKISSSRKKPTIHLTVTTPFSPSNQHQKERGLSSPRRKEVALVRCLSGSPVCVPSSNKEGRQRETNLEGGESNRRKKRRRRAQETPLDLSRLPEERSSAGCRCGSPLRFLDDFNPTAILPIESFARLLEERTGERGGWIDTKEAENEEAEGEESGPRSLEDYDPRA</sequence>
<name>A0A6V7HFA6_9HYME</name>
<evidence type="ECO:0000313" key="2">
    <source>
        <dbReference type="EMBL" id="CAD1478812.1"/>
    </source>
</evidence>
<organism evidence="2 3">
    <name type="scientific">Heterotrigona itama</name>
    <dbReference type="NCBI Taxonomy" id="395501"/>
    <lineage>
        <taxon>Eukaryota</taxon>
        <taxon>Metazoa</taxon>
        <taxon>Ecdysozoa</taxon>
        <taxon>Arthropoda</taxon>
        <taxon>Hexapoda</taxon>
        <taxon>Insecta</taxon>
        <taxon>Pterygota</taxon>
        <taxon>Neoptera</taxon>
        <taxon>Endopterygota</taxon>
        <taxon>Hymenoptera</taxon>
        <taxon>Apocrita</taxon>
        <taxon>Aculeata</taxon>
        <taxon>Apoidea</taxon>
        <taxon>Anthophila</taxon>
        <taxon>Apidae</taxon>
        <taxon>Heterotrigona</taxon>
    </lineage>
</organism>
<evidence type="ECO:0000256" key="1">
    <source>
        <dbReference type="SAM" id="MobiDB-lite"/>
    </source>
</evidence>
<dbReference type="OrthoDB" id="10660572at2759"/>
<proteinExistence type="predicted"/>
<feature type="compositionally biased region" description="Polar residues" evidence="1">
    <location>
        <begin position="12"/>
        <end position="26"/>
    </location>
</feature>
<evidence type="ECO:0000313" key="3">
    <source>
        <dbReference type="Proteomes" id="UP000752696"/>
    </source>
</evidence>
<dbReference type="Proteomes" id="UP000752696">
    <property type="component" value="Unassembled WGS sequence"/>
</dbReference>
<dbReference type="EMBL" id="CAJDYZ010011045">
    <property type="protein sequence ID" value="CAD1478812.1"/>
    <property type="molecule type" value="Genomic_DNA"/>
</dbReference>
<feature type="non-terminal residue" evidence="2">
    <location>
        <position position="1"/>
    </location>
</feature>
<feature type="compositionally biased region" description="Polar residues" evidence="1">
    <location>
        <begin position="36"/>
        <end position="47"/>
    </location>
</feature>
<dbReference type="AlphaFoldDB" id="A0A6V7HFA6"/>
<feature type="region of interest" description="Disordered" evidence="1">
    <location>
        <begin position="75"/>
        <end position="119"/>
    </location>
</feature>
<feature type="region of interest" description="Disordered" evidence="1">
    <location>
        <begin position="1"/>
        <end position="60"/>
    </location>
</feature>
<accession>A0A6V7HFA6</accession>
<feature type="region of interest" description="Disordered" evidence="1">
    <location>
        <begin position="155"/>
        <end position="188"/>
    </location>
</feature>
<feature type="compositionally biased region" description="Basic and acidic residues" evidence="1">
    <location>
        <begin position="48"/>
        <end position="60"/>
    </location>
</feature>
<protein>
    <submittedName>
        <fullName evidence="2">Uncharacterized protein</fullName>
    </submittedName>
</protein>
<gene>
    <name evidence="2" type="ORF">MHI_LOCUS826353</name>
</gene>
<keyword evidence="3" id="KW-1185">Reference proteome</keyword>
<feature type="compositionally biased region" description="Basic and acidic residues" evidence="1">
    <location>
        <begin position="176"/>
        <end position="188"/>
    </location>
</feature>
<feature type="non-terminal residue" evidence="2">
    <location>
        <position position="188"/>
    </location>
</feature>
<reference evidence="2" key="1">
    <citation type="submission" date="2020-07" db="EMBL/GenBank/DDBJ databases">
        <authorList>
            <person name="Nazaruddin N."/>
        </authorList>
    </citation>
    <scope>NUCLEOTIDE SEQUENCE</scope>
</reference>
<comment type="caution">
    <text evidence="2">The sequence shown here is derived from an EMBL/GenBank/DDBJ whole genome shotgun (WGS) entry which is preliminary data.</text>
</comment>